<comment type="subcellular location">
    <subcellularLocation>
        <location evidence="1">Cell membrane</location>
        <topology evidence="1">Multi-pass membrane protein</topology>
    </subcellularLocation>
</comment>
<dbReference type="CDD" id="cd17474">
    <property type="entry name" value="MFS_YfmO_like"/>
    <property type="match status" value="1"/>
</dbReference>
<feature type="transmembrane region" description="Helical" evidence="5">
    <location>
        <begin position="36"/>
        <end position="54"/>
    </location>
</feature>
<name>A0A2S3ZZ98_ARTGL</name>
<evidence type="ECO:0000313" key="8">
    <source>
        <dbReference type="Proteomes" id="UP000237061"/>
    </source>
</evidence>
<evidence type="ECO:0000256" key="2">
    <source>
        <dbReference type="ARBA" id="ARBA00022692"/>
    </source>
</evidence>
<feature type="transmembrane region" description="Helical" evidence="5">
    <location>
        <begin position="384"/>
        <end position="403"/>
    </location>
</feature>
<feature type="transmembrane region" description="Helical" evidence="5">
    <location>
        <begin position="239"/>
        <end position="257"/>
    </location>
</feature>
<keyword evidence="3 5" id="KW-1133">Transmembrane helix</keyword>
<dbReference type="OrthoDB" id="66811at2"/>
<proteinExistence type="predicted"/>
<protein>
    <submittedName>
        <fullName evidence="7">MFS transporter</fullName>
    </submittedName>
</protein>
<dbReference type="Proteomes" id="UP000237061">
    <property type="component" value="Unassembled WGS sequence"/>
</dbReference>
<dbReference type="InterPro" id="IPR053200">
    <property type="entry name" value="YfmO-like"/>
</dbReference>
<evidence type="ECO:0000259" key="6">
    <source>
        <dbReference type="PROSITE" id="PS50850"/>
    </source>
</evidence>
<feature type="transmembrane region" description="Helical" evidence="5">
    <location>
        <begin position="295"/>
        <end position="315"/>
    </location>
</feature>
<dbReference type="SUPFAM" id="SSF103473">
    <property type="entry name" value="MFS general substrate transporter"/>
    <property type="match status" value="1"/>
</dbReference>
<dbReference type="InterPro" id="IPR011701">
    <property type="entry name" value="MFS"/>
</dbReference>
<keyword evidence="4 5" id="KW-0472">Membrane</keyword>
<dbReference type="GO" id="GO:0022857">
    <property type="term" value="F:transmembrane transporter activity"/>
    <property type="evidence" value="ECO:0007669"/>
    <property type="project" value="InterPro"/>
</dbReference>
<dbReference type="PROSITE" id="PS50850">
    <property type="entry name" value="MFS"/>
    <property type="match status" value="1"/>
</dbReference>
<dbReference type="PRINTS" id="PR01035">
    <property type="entry name" value="TCRTETA"/>
</dbReference>
<feature type="transmembrane region" description="Helical" evidence="5">
    <location>
        <begin position="321"/>
        <end position="339"/>
    </location>
</feature>
<dbReference type="AlphaFoldDB" id="A0A2S3ZZ98"/>
<evidence type="ECO:0000256" key="4">
    <source>
        <dbReference type="ARBA" id="ARBA00023136"/>
    </source>
</evidence>
<feature type="transmembrane region" description="Helical" evidence="5">
    <location>
        <begin position="131"/>
        <end position="153"/>
    </location>
</feature>
<evidence type="ECO:0000256" key="5">
    <source>
        <dbReference type="SAM" id="Phobius"/>
    </source>
</evidence>
<gene>
    <name evidence="7" type="ORF">CVS27_06665</name>
</gene>
<feature type="transmembrane region" description="Helical" evidence="5">
    <location>
        <begin position="160"/>
        <end position="184"/>
    </location>
</feature>
<feature type="transmembrane region" description="Helical" evidence="5">
    <location>
        <begin position="190"/>
        <end position="209"/>
    </location>
</feature>
<dbReference type="Pfam" id="PF07690">
    <property type="entry name" value="MFS_1"/>
    <property type="match status" value="1"/>
</dbReference>
<dbReference type="Gene3D" id="1.20.1250.20">
    <property type="entry name" value="MFS general substrate transporter like domains"/>
    <property type="match status" value="1"/>
</dbReference>
<accession>A0A2S3ZZ98</accession>
<keyword evidence="8" id="KW-1185">Reference proteome</keyword>
<dbReference type="InterPro" id="IPR001958">
    <property type="entry name" value="Tet-R_TetA/multi-R_MdtG-like"/>
</dbReference>
<keyword evidence="2 5" id="KW-0812">Transmembrane</keyword>
<comment type="caution">
    <text evidence="7">The sequence shown here is derived from an EMBL/GenBank/DDBJ whole genome shotgun (WGS) entry which is preliminary data.</text>
</comment>
<reference evidence="7 8" key="1">
    <citation type="submission" date="2018-01" db="EMBL/GenBank/DDBJ databases">
        <title>Arthrobacter sp. nov., from glaciers in China.</title>
        <authorList>
            <person name="Liu Q."/>
            <person name="Xin Y.-H."/>
        </authorList>
    </citation>
    <scope>NUCLEOTIDE SEQUENCE [LARGE SCALE GENOMIC DNA]</scope>
    <source>
        <strain evidence="7 8">HLT2-12-2</strain>
    </source>
</reference>
<organism evidence="7 8">
    <name type="scientific">Arthrobacter glacialis</name>
    <dbReference type="NCBI Taxonomy" id="1664"/>
    <lineage>
        <taxon>Bacteria</taxon>
        <taxon>Bacillati</taxon>
        <taxon>Actinomycetota</taxon>
        <taxon>Actinomycetes</taxon>
        <taxon>Micrococcales</taxon>
        <taxon>Micrococcaceae</taxon>
        <taxon>Arthrobacter</taxon>
    </lineage>
</organism>
<sequence length="415" mass="43051">MKQGETVQGTTAAKAAQQIDDVLANEKRSMLKQPKAVWAVAFAAVFAFMGIGLVDPILPAIAENLDATPSEVSLLFTSYFLVTAIAMLITGFVSSRIGGKKTLLIGLGIIVVFSALSGFSNTVDELVGFRAGWGLGNALFVATSLAVMVGVASGGAATAIILYEAALGLGLSLGPLMGALLGGWQWRAPFFGTATAMAIAFILVIVMLPKAPLPATKTRLRDPLLALGHKGLRTTAGSALFYNYGFFTILAFVPFILGFDAYGIGAVFFGWGVAVAVFSVFVAPLVQRWFGPTRALTGSLLGLMVILIGLALAAGHSVTTVVVLTVLSGALLGINNTLFTEMAMSVSDSPRPVASAGYNFIRWMGGALAPFMAAKIAEHVNASATFYVAAAAVLISAVVIFAGRKLLTEHAPLGV</sequence>
<feature type="transmembrane region" description="Helical" evidence="5">
    <location>
        <begin position="74"/>
        <end position="95"/>
    </location>
</feature>
<feature type="transmembrane region" description="Helical" evidence="5">
    <location>
        <begin position="102"/>
        <end position="119"/>
    </location>
</feature>
<evidence type="ECO:0000313" key="7">
    <source>
        <dbReference type="EMBL" id="POH74242.1"/>
    </source>
</evidence>
<dbReference type="GO" id="GO:0005886">
    <property type="term" value="C:plasma membrane"/>
    <property type="evidence" value="ECO:0007669"/>
    <property type="project" value="UniProtKB-SubCell"/>
</dbReference>
<evidence type="ECO:0000256" key="3">
    <source>
        <dbReference type="ARBA" id="ARBA00022989"/>
    </source>
</evidence>
<dbReference type="InterPro" id="IPR036259">
    <property type="entry name" value="MFS_trans_sf"/>
</dbReference>
<evidence type="ECO:0000256" key="1">
    <source>
        <dbReference type="ARBA" id="ARBA00004651"/>
    </source>
</evidence>
<feature type="domain" description="Major facilitator superfamily (MFS) profile" evidence="6">
    <location>
        <begin position="36"/>
        <end position="408"/>
    </location>
</feature>
<dbReference type="PANTHER" id="PTHR43683">
    <property type="entry name" value="MULTIDRUG EFFLUX PROTEIN YFMO"/>
    <property type="match status" value="1"/>
</dbReference>
<feature type="transmembrane region" description="Helical" evidence="5">
    <location>
        <begin position="263"/>
        <end position="283"/>
    </location>
</feature>
<dbReference type="PANTHER" id="PTHR43683:SF1">
    <property type="entry name" value="MULTIDRUG EFFLUX PROTEIN YFMO"/>
    <property type="match status" value="1"/>
</dbReference>
<dbReference type="EMBL" id="PPXC01000004">
    <property type="protein sequence ID" value="POH74242.1"/>
    <property type="molecule type" value="Genomic_DNA"/>
</dbReference>
<dbReference type="InterPro" id="IPR020846">
    <property type="entry name" value="MFS_dom"/>
</dbReference>